<dbReference type="EMBL" id="KN400128">
    <property type="protein sequence ID" value="KHG13713.1"/>
    <property type="molecule type" value="Genomic_DNA"/>
</dbReference>
<evidence type="ECO:0000313" key="1">
    <source>
        <dbReference type="EMBL" id="KHG13713.1"/>
    </source>
</evidence>
<protein>
    <submittedName>
        <fullName evidence="1">Uncharacterized protein</fullName>
    </submittedName>
</protein>
<evidence type="ECO:0000313" key="2">
    <source>
        <dbReference type="Proteomes" id="UP000032142"/>
    </source>
</evidence>
<sequence>MSSWIVIKVIHTIVNLRYF</sequence>
<name>A0A0B0NGM4_GOSAR</name>
<organism evidence="1 2">
    <name type="scientific">Gossypium arboreum</name>
    <name type="common">Tree cotton</name>
    <name type="synonym">Gossypium nanking</name>
    <dbReference type="NCBI Taxonomy" id="29729"/>
    <lineage>
        <taxon>Eukaryota</taxon>
        <taxon>Viridiplantae</taxon>
        <taxon>Streptophyta</taxon>
        <taxon>Embryophyta</taxon>
        <taxon>Tracheophyta</taxon>
        <taxon>Spermatophyta</taxon>
        <taxon>Magnoliopsida</taxon>
        <taxon>eudicotyledons</taxon>
        <taxon>Gunneridae</taxon>
        <taxon>Pentapetalae</taxon>
        <taxon>rosids</taxon>
        <taxon>malvids</taxon>
        <taxon>Malvales</taxon>
        <taxon>Malvaceae</taxon>
        <taxon>Malvoideae</taxon>
        <taxon>Gossypium</taxon>
    </lineage>
</organism>
<keyword evidence="2" id="KW-1185">Reference proteome</keyword>
<proteinExistence type="predicted"/>
<gene>
    <name evidence="1" type="ORF">F383_17346</name>
</gene>
<dbReference type="Proteomes" id="UP000032142">
    <property type="component" value="Unassembled WGS sequence"/>
</dbReference>
<accession>A0A0B0NGM4</accession>
<reference evidence="2" key="1">
    <citation type="submission" date="2014-09" db="EMBL/GenBank/DDBJ databases">
        <authorList>
            <person name="Mudge J."/>
            <person name="Ramaraj T."/>
            <person name="Lindquist I.E."/>
            <person name="Bharti A.K."/>
            <person name="Sundararajan A."/>
            <person name="Cameron C.T."/>
            <person name="Woodward J.E."/>
            <person name="May G.D."/>
            <person name="Brubaker C."/>
            <person name="Broadhvest J."/>
            <person name="Wilkins T.A."/>
        </authorList>
    </citation>
    <scope>NUCLEOTIDE SEQUENCE</scope>
    <source>
        <strain evidence="2">cv. AKA8401</strain>
    </source>
</reference>
<dbReference type="AlphaFoldDB" id="A0A0B0NGM4"/>